<accession>A0A4Z2JE14</accession>
<protein>
    <submittedName>
        <fullName evidence="2">Uncharacterized protein</fullName>
    </submittedName>
</protein>
<dbReference type="AlphaFoldDB" id="A0A4Z2JE14"/>
<keyword evidence="3" id="KW-1185">Reference proteome</keyword>
<dbReference type="EMBL" id="SRLO01000007">
    <property type="protein sequence ID" value="TNN88084.1"/>
    <property type="molecule type" value="Genomic_DNA"/>
</dbReference>
<gene>
    <name evidence="2" type="ORF">EYF80_001665</name>
</gene>
<comment type="caution">
    <text evidence="2">The sequence shown here is derived from an EMBL/GenBank/DDBJ whole genome shotgun (WGS) entry which is preliminary data.</text>
</comment>
<dbReference type="Proteomes" id="UP000314294">
    <property type="component" value="Unassembled WGS sequence"/>
</dbReference>
<proteinExistence type="predicted"/>
<name>A0A4Z2JE14_9TELE</name>
<feature type="compositionally biased region" description="Basic and acidic residues" evidence="1">
    <location>
        <begin position="7"/>
        <end position="23"/>
    </location>
</feature>
<sequence>MKSLRQAGEKDMRDGGEKMKGEQKLSNSMLAGNAEGREVDYEGYRTCLVLMMEDSDWSRLIATRLPLNATRCR</sequence>
<reference evidence="2 3" key="1">
    <citation type="submission" date="2019-03" db="EMBL/GenBank/DDBJ databases">
        <title>First draft genome of Liparis tanakae, snailfish: a comprehensive survey of snailfish specific genes.</title>
        <authorList>
            <person name="Kim W."/>
            <person name="Song I."/>
            <person name="Jeong J.-H."/>
            <person name="Kim D."/>
            <person name="Kim S."/>
            <person name="Ryu S."/>
            <person name="Song J.Y."/>
            <person name="Lee S.K."/>
        </authorList>
    </citation>
    <scope>NUCLEOTIDE SEQUENCE [LARGE SCALE GENOMIC DNA]</scope>
    <source>
        <tissue evidence="2">Muscle</tissue>
    </source>
</reference>
<evidence type="ECO:0000256" key="1">
    <source>
        <dbReference type="SAM" id="MobiDB-lite"/>
    </source>
</evidence>
<evidence type="ECO:0000313" key="2">
    <source>
        <dbReference type="EMBL" id="TNN88084.1"/>
    </source>
</evidence>
<feature type="region of interest" description="Disordered" evidence="1">
    <location>
        <begin position="1"/>
        <end position="32"/>
    </location>
</feature>
<evidence type="ECO:0000313" key="3">
    <source>
        <dbReference type="Proteomes" id="UP000314294"/>
    </source>
</evidence>
<organism evidence="2 3">
    <name type="scientific">Liparis tanakae</name>
    <name type="common">Tanaka's snailfish</name>
    <dbReference type="NCBI Taxonomy" id="230148"/>
    <lineage>
        <taxon>Eukaryota</taxon>
        <taxon>Metazoa</taxon>
        <taxon>Chordata</taxon>
        <taxon>Craniata</taxon>
        <taxon>Vertebrata</taxon>
        <taxon>Euteleostomi</taxon>
        <taxon>Actinopterygii</taxon>
        <taxon>Neopterygii</taxon>
        <taxon>Teleostei</taxon>
        <taxon>Neoteleostei</taxon>
        <taxon>Acanthomorphata</taxon>
        <taxon>Eupercaria</taxon>
        <taxon>Perciformes</taxon>
        <taxon>Cottioidei</taxon>
        <taxon>Cottales</taxon>
        <taxon>Liparidae</taxon>
        <taxon>Liparis</taxon>
    </lineage>
</organism>